<accession>A0A4T2C1E3</accession>
<sequence>MHTDTTVATATVKPLPEHLVRLPEDCFCPEACHALALFGHSPDPDLRFSEAALRRFGRPRPSLSFASGSSLAPSGMRVSFDTRSFTRLEVFYEQPRKRSRAPAASIRTSRVPQPVDDAAFADPGRSTLTEHAVSYLIRNDMLPMRVPSQSDHLDAWHREVHRATHYVSDMRRRDSHLVIDGVEHPVTRIEDPFGRWAAVVFEYGPHRVSIAGASPFLRQNLLSISSRPQSNRGNL</sequence>
<keyword evidence="2" id="KW-1185">Reference proteome</keyword>
<gene>
    <name evidence="1" type="ORF">D4765_09145</name>
</gene>
<name>A0A4T2C1E3_9MICO</name>
<evidence type="ECO:0000313" key="2">
    <source>
        <dbReference type="Proteomes" id="UP000306192"/>
    </source>
</evidence>
<evidence type="ECO:0000313" key="1">
    <source>
        <dbReference type="EMBL" id="TIH36901.1"/>
    </source>
</evidence>
<reference evidence="1 2" key="1">
    <citation type="journal article" date="2019" name="Microorganisms">
        <title>Systematic Affiliation and Genome Analysis of Subtercola vilae DB165(T) with Particular Emphasis on Cold Adaptation of an Isolate from a High-Altitude Cold Volcano Lake.</title>
        <authorList>
            <person name="Villalobos A.S."/>
            <person name="Wiese J."/>
            <person name="Imhoff J.F."/>
            <person name="Dorador C."/>
            <person name="Keller A."/>
            <person name="Hentschel U."/>
        </authorList>
    </citation>
    <scope>NUCLEOTIDE SEQUENCE [LARGE SCALE GENOMIC DNA]</scope>
    <source>
        <strain evidence="1 2">DB165</strain>
    </source>
</reference>
<dbReference type="RefSeq" id="WP_136641997.1">
    <property type="nucleotide sequence ID" value="NZ_QYRT01000014.1"/>
</dbReference>
<dbReference type="AlphaFoldDB" id="A0A4T2C1E3"/>
<comment type="caution">
    <text evidence="1">The sequence shown here is derived from an EMBL/GenBank/DDBJ whole genome shotgun (WGS) entry which is preliminary data.</text>
</comment>
<organism evidence="1 2">
    <name type="scientific">Subtercola vilae</name>
    <dbReference type="NCBI Taxonomy" id="2056433"/>
    <lineage>
        <taxon>Bacteria</taxon>
        <taxon>Bacillati</taxon>
        <taxon>Actinomycetota</taxon>
        <taxon>Actinomycetes</taxon>
        <taxon>Micrococcales</taxon>
        <taxon>Microbacteriaceae</taxon>
        <taxon>Subtercola</taxon>
    </lineage>
</organism>
<protein>
    <submittedName>
        <fullName evidence="1">Uncharacterized protein</fullName>
    </submittedName>
</protein>
<proteinExistence type="predicted"/>
<dbReference type="Proteomes" id="UP000306192">
    <property type="component" value="Unassembled WGS sequence"/>
</dbReference>
<dbReference type="EMBL" id="QYRT01000014">
    <property type="protein sequence ID" value="TIH36901.1"/>
    <property type="molecule type" value="Genomic_DNA"/>
</dbReference>
<dbReference type="OrthoDB" id="5123115at2"/>